<sequence length="289" mass="31967">MSRSEKTRANDNDNGHENFVLRQYLRDLISGSHILHYHDVLDAFGHLSFRHPFKPHVFVMSRNAAPGTISSPSDLIEYFVEDARPVDPNAAPGFLERCIHSECYKRYPQINSVLHSHAEAVVPYTFSGVPLRACYHMAGFLGTGVPVWDIVDAQTEDDVSDLLVRNTHLGSSLATAFGAVDRNNDDGDGSDSSPPQHVVVLMRGHGFTVLAGNMQDCVMRAVYTQKNAAIQSTALTTRAADPAAVASPIKYLGEREVRDTTWSIRQSAHRPWGLWLREVEAHGLYSNSA</sequence>
<dbReference type="VEuPathDB" id="FungiDB:CLCR_05073"/>
<dbReference type="EMBL" id="LGRB01000011">
    <property type="protein sequence ID" value="OCT49156.1"/>
    <property type="molecule type" value="Genomic_DNA"/>
</dbReference>
<protein>
    <submittedName>
        <fullName evidence="4">Class II aldolase</fullName>
    </submittedName>
</protein>
<dbReference type="Pfam" id="PF00596">
    <property type="entry name" value="Aldolase_II"/>
    <property type="match status" value="1"/>
</dbReference>
<dbReference type="PANTHER" id="PTHR22789:SF0">
    <property type="entry name" value="3-OXO-TETRONATE 4-PHOSPHATE DECARBOXYLASE-RELATED"/>
    <property type="match status" value="1"/>
</dbReference>
<name>A0A1C1CKX8_9EURO</name>
<dbReference type="STRING" id="86049.A0A1C1CKX8"/>
<dbReference type="GO" id="GO:0016832">
    <property type="term" value="F:aldehyde-lyase activity"/>
    <property type="evidence" value="ECO:0007669"/>
    <property type="project" value="TreeGrafter"/>
</dbReference>
<dbReference type="InterPro" id="IPR050197">
    <property type="entry name" value="Aldolase_class_II_sugar_metab"/>
</dbReference>
<feature type="domain" description="Class II aldolase/adducin N-terminal" evidence="3">
    <location>
        <begin position="26"/>
        <end position="232"/>
    </location>
</feature>
<dbReference type="Proteomes" id="UP000094526">
    <property type="component" value="Unassembled WGS sequence"/>
</dbReference>
<dbReference type="InterPro" id="IPR001303">
    <property type="entry name" value="Aldolase_II/adducin_N"/>
</dbReference>
<dbReference type="SUPFAM" id="SSF53639">
    <property type="entry name" value="AraD/HMP-PK domain-like"/>
    <property type="match status" value="1"/>
</dbReference>
<evidence type="ECO:0000256" key="1">
    <source>
        <dbReference type="ARBA" id="ARBA00022723"/>
    </source>
</evidence>
<dbReference type="GO" id="GO:0046872">
    <property type="term" value="F:metal ion binding"/>
    <property type="evidence" value="ECO:0007669"/>
    <property type="project" value="UniProtKB-KW"/>
</dbReference>
<evidence type="ECO:0000313" key="4">
    <source>
        <dbReference type="EMBL" id="OCT49156.1"/>
    </source>
</evidence>
<dbReference type="GO" id="GO:0005829">
    <property type="term" value="C:cytosol"/>
    <property type="evidence" value="ECO:0007669"/>
    <property type="project" value="TreeGrafter"/>
</dbReference>
<dbReference type="VEuPathDB" id="FungiDB:G647_02770"/>
<dbReference type="AlphaFoldDB" id="A0A1C1CKX8"/>
<dbReference type="Gene3D" id="3.40.225.10">
    <property type="entry name" value="Class II aldolase/adducin N-terminal domain"/>
    <property type="match status" value="1"/>
</dbReference>
<evidence type="ECO:0000256" key="2">
    <source>
        <dbReference type="ARBA" id="ARBA00023239"/>
    </source>
</evidence>
<keyword evidence="5" id="KW-1185">Reference proteome</keyword>
<dbReference type="PANTHER" id="PTHR22789">
    <property type="entry name" value="FUCULOSE PHOSPHATE ALDOLASE"/>
    <property type="match status" value="1"/>
</dbReference>
<dbReference type="InterPro" id="IPR036409">
    <property type="entry name" value="Aldolase_II/adducin_N_sf"/>
</dbReference>
<keyword evidence="2" id="KW-0456">Lyase</keyword>
<organism evidence="4 5">
    <name type="scientific">Cladophialophora carrionii</name>
    <dbReference type="NCBI Taxonomy" id="86049"/>
    <lineage>
        <taxon>Eukaryota</taxon>
        <taxon>Fungi</taxon>
        <taxon>Dikarya</taxon>
        <taxon>Ascomycota</taxon>
        <taxon>Pezizomycotina</taxon>
        <taxon>Eurotiomycetes</taxon>
        <taxon>Chaetothyriomycetidae</taxon>
        <taxon>Chaetothyriales</taxon>
        <taxon>Herpotrichiellaceae</taxon>
        <taxon>Cladophialophora</taxon>
    </lineage>
</organism>
<proteinExistence type="predicted"/>
<gene>
    <name evidence="4" type="ORF">CLCR_05073</name>
</gene>
<dbReference type="eggNOG" id="ENOG502SKYK">
    <property type="taxonomic scope" value="Eukaryota"/>
</dbReference>
<comment type="caution">
    <text evidence="4">The sequence shown here is derived from an EMBL/GenBank/DDBJ whole genome shotgun (WGS) entry which is preliminary data.</text>
</comment>
<reference evidence="5" key="1">
    <citation type="submission" date="2015-07" db="EMBL/GenBank/DDBJ databases">
        <authorList>
            <person name="Teixeira M.M."/>
            <person name="Souza R.C."/>
            <person name="Almeida L.G."/>
            <person name="Vicente V.A."/>
            <person name="de Hoog S."/>
            <person name="Bocca A.L."/>
            <person name="de Almeida S.R."/>
            <person name="Vasconcelos A.T."/>
            <person name="Felipe M.S."/>
        </authorList>
    </citation>
    <scope>NUCLEOTIDE SEQUENCE [LARGE SCALE GENOMIC DNA]</scope>
    <source>
        <strain evidence="5">KSF</strain>
    </source>
</reference>
<dbReference type="GO" id="GO:0019323">
    <property type="term" value="P:pentose catabolic process"/>
    <property type="evidence" value="ECO:0007669"/>
    <property type="project" value="TreeGrafter"/>
</dbReference>
<accession>A0A1C1CKX8</accession>
<dbReference type="OrthoDB" id="2932980at2759"/>
<evidence type="ECO:0000259" key="3">
    <source>
        <dbReference type="SMART" id="SM01007"/>
    </source>
</evidence>
<keyword evidence="1" id="KW-0479">Metal-binding</keyword>
<evidence type="ECO:0000313" key="5">
    <source>
        <dbReference type="Proteomes" id="UP000094526"/>
    </source>
</evidence>
<dbReference type="SMART" id="SM01007">
    <property type="entry name" value="Aldolase_II"/>
    <property type="match status" value="1"/>
</dbReference>